<evidence type="ECO:0000313" key="2">
    <source>
        <dbReference type="Proteomes" id="UP001283361"/>
    </source>
</evidence>
<gene>
    <name evidence="1" type="ORF">RRG08_044413</name>
</gene>
<comment type="caution">
    <text evidence="1">The sequence shown here is derived from an EMBL/GenBank/DDBJ whole genome shotgun (WGS) entry which is preliminary data.</text>
</comment>
<accession>A0AAE0ZUZ2</accession>
<dbReference type="Proteomes" id="UP001283361">
    <property type="component" value="Unassembled WGS sequence"/>
</dbReference>
<dbReference type="EMBL" id="JAWDGP010003252">
    <property type="protein sequence ID" value="KAK3776029.1"/>
    <property type="molecule type" value="Genomic_DNA"/>
</dbReference>
<protein>
    <submittedName>
        <fullName evidence="1">Uncharacterized protein</fullName>
    </submittedName>
</protein>
<sequence length="105" mass="11068">MTNIATAGALAVSTGDPGSTTRHSLVALLLAHDVLERADIKDIALAGRHPRRVTLDAPALVVRPRQQDVAGGLECEQVAVLLTLGVSKDTGSRQDGLEGRFLVFE</sequence>
<dbReference type="AlphaFoldDB" id="A0AAE0ZUZ2"/>
<reference evidence="1" key="1">
    <citation type="journal article" date="2023" name="G3 (Bethesda)">
        <title>A reference genome for the long-term kleptoplast-retaining sea slug Elysia crispata morphotype clarki.</title>
        <authorList>
            <person name="Eastman K.E."/>
            <person name="Pendleton A.L."/>
            <person name="Shaikh M.A."/>
            <person name="Suttiyut T."/>
            <person name="Ogas R."/>
            <person name="Tomko P."/>
            <person name="Gavelis G."/>
            <person name="Widhalm J.R."/>
            <person name="Wisecaver J.H."/>
        </authorList>
    </citation>
    <scope>NUCLEOTIDE SEQUENCE</scope>
    <source>
        <strain evidence="1">ECLA1</strain>
    </source>
</reference>
<keyword evidence="2" id="KW-1185">Reference proteome</keyword>
<evidence type="ECO:0000313" key="1">
    <source>
        <dbReference type="EMBL" id="KAK3776029.1"/>
    </source>
</evidence>
<proteinExistence type="predicted"/>
<name>A0AAE0ZUZ2_9GAST</name>
<organism evidence="1 2">
    <name type="scientific">Elysia crispata</name>
    <name type="common">lettuce slug</name>
    <dbReference type="NCBI Taxonomy" id="231223"/>
    <lineage>
        <taxon>Eukaryota</taxon>
        <taxon>Metazoa</taxon>
        <taxon>Spiralia</taxon>
        <taxon>Lophotrochozoa</taxon>
        <taxon>Mollusca</taxon>
        <taxon>Gastropoda</taxon>
        <taxon>Heterobranchia</taxon>
        <taxon>Euthyneura</taxon>
        <taxon>Panpulmonata</taxon>
        <taxon>Sacoglossa</taxon>
        <taxon>Placobranchoidea</taxon>
        <taxon>Plakobranchidae</taxon>
        <taxon>Elysia</taxon>
    </lineage>
</organism>